<keyword evidence="5" id="KW-0457">Lysine biosynthesis</keyword>
<dbReference type="EMBL" id="QJKH01000015">
    <property type="protein sequence ID" value="PXX76030.1"/>
    <property type="molecule type" value="Genomic_DNA"/>
</dbReference>
<evidence type="ECO:0000313" key="9">
    <source>
        <dbReference type="EMBL" id="PXX76030.1"/>
    </source>
</evidence>
<feature type="domain" description="2,3,4,5-tetrahydropyridine-2,6-dicarboxylate N-acetyltransferase N-terminal" evidence="8">
    <location>
        <begin position="1"/>
        <end position="81"/>
    </location>
</feature>
<gene>
    <name evidence="9" type="ORF">DES51_1157</name>
</gene>
<dbReference type="AlphaFoldDB" id="A0A318KFH0"/>
<evidence type="ECO:0000256" key="2">
    <source>
        <dbReference type="ARBA" id="ARBA00022679"/>
    </source>
</evidence>
<evidence type="ECO:0000256" key="1">
    <source>
        <dbReference type="ARBA" id="ARBA00022605"/>
    </source>
</evidence>
<dbReference type="GO" id="GO:0009089">
    <property type="term" value="P:lysine biosynthetic process via diaminopimelate"/>
    <property type="evidence" value="ECO:0007669"/>
    <property type="project" value="UniProtKB-UniRule"/>
</dbReference>
<dbReference type="PANTHER" id="PTHR43300">
    <property type="entry name" value="ACETYLTRANSFERASE"/>
    <property type="match status" value="1"/>
</dbReference>
<dbReference type="OrthoDB" id="9788080at2"/>
<dbReference type="InterPro" id="IPR019873">
    <property type="entry name" value="DapH"/>
</dbReference>
<protein>
    <recommendedName>
        <fullName evidence="7">2,3,4,5-tetrahydropyridine-2,6-dicarboxylate N-acetyltransferase</fullName>
        <ecNumber evidence="7">2.3.1.89</ecNumber>
    </recommendedName>
</protein>
<name>A0A318KFH0_9FIRM</name>
<keyword evidence="10" id="KW-1185">Reference proteome</keyword>
<evidence type="ECO:0000256" key="6">
    <source>
        <dbReference type="ARBA" id="ARBA00023315"/>
    </source>
</evidence>
<dbReference type="GO" id="GO:0047200">
    <property type="term" value="F:tetrahydrodipicolinate N-acetyltransferase activity"/>
    <property type="evidence" value="ECO:0007669"/>
    <property type="project" value="UniProtKB-UniRule"/>
</dbReference>
<reference evidence="9 10" key="1">
    <citation type="submission" date="2018-05" db="EMBL/GenBank/DDBJ databases">
        <title>Genomic Encyclopedia of Type Strains, Phase IV (KMG-IV): sequencing the most valuable type-strain genomes for metagenomic binning, comparative biology and taxonomic classification.</title>
        <authorList>
            <person name="Goeker M."/>
        </authorList>
    </citation>
    <scope>NUCLEOTIDE SEQUENCE [LARGE SCALE GENOMIC DNA]</scope>
    <source>
        <strain evidence="9 10">JC118</strain>
    </source>
</reference>
<dbReference type="GO" id="GO:0019877">
    <property type="term" value="P:diaminopimelate biosynthetic process"/>
    <property type="evidence" value="ECO:0007669"/>
    <property type="project" value="UniProtKB-KW"/>
</dbReference>
<evidence type="ECO:0000256" key="7">
    <source>
        <dbReference type="NCBIfam" id="TIGR03532"/>
    </source>
</evidence>
<dbReference type="SUPFAM" id="SSF51161">
    <property type="entry name" value="Trimeric LpxA-like enzymes"/>
    <property type="match status" value="1"/>
</dbReference>
<keyword evidence="2 9" id="KW-0808">Transferase</keyword>
<dbReference type="Proteomes" id="UP000247612">
    <property type="component" value="Unassembled WGS sequence"/>
</dbReference>
<dbReference type="Gene3D" id="2.160.10.10">
    <property type="entry name" value="Hexapeptide repeat proteins"/>
    <property type="match status" value="1"/>
</dbReference>
<sequence>MERAEIIDTISKGKKTTPVKVYLKCRTQLPFKHCHVFGSQDQILFGDYEDIKPVLDAYQSEIEELVIEPSARNSAVGLLDIKHLDARIEPGAIVREHVTIGSKAVIMMGAILNIGATVGEATMIDMGAIIGGCVQIGKRCHIGAGAVLAGVIEPPNAAPVIIEDDVLIGANAVILEGIRIKKGAVVGAGAIVTKDVEANCVVVGNPARVIKMKCEVEADKTKIIDALR</sequence>
<keyword evidence="4" id="KW-0220">Diaminopimelate biosynthesis</keyword>
<dbReference type="InterPro" id="IPR001451">
    <property type="entry name" value="Hexapep"/>
</dbReference>
<dbReference type="PANTHER" id="PTHR43300:SF10">
    <property type="entry name" value="2,3,4,5-TETRAHYDROPYRIDINE-2,6-DICARBOXYLATE N-ACETYLTRANSFERASE"/>
    <property type="match status" value="1"/>
</dbReference>
<dbReference type="Pfam" id="PF14602">
    <property type="entry name" value="Hexapep_2"/>
    <property type="match status" value="1"/>
</dbReference>
<dbReference type="InterPro" id="IPR013710">
    <property type="entry name" value="DapH_N"/>
</dbReference>
<dbReference type="Gene3D" id="3.30.70.250">
    <property type="entry name" value="Malonyl-CoA ACP transacylase, ACP-binding"/>
    <property type="match status" value="1"/>
</dbReference>
<comment type="caution">
    <text evidence="9">The sequence shown here is derived from an EMBL/GenBank/DDBJ whole genome shotgun (WGS) entry which is preliminary data.</text>
</comment>
<dbReference type="STRING" id="1034346.GCA_000313565_03059"/>
<keyword evidence="6" id="KW-0012">Acyltransferase</keyword>
<dbReference type="RefSeq" id="WP_022939335.1">
    <property type="nucleotide sequence ID" value="NZ_CABKRQ010000009.1"/>
</dbReference>
<evidence type="ECO:0000256" key="3">
    <source>
        <dbReference type="ARBA" id="ARBA00022737"/>
    </source>
</evidence>
<dbReference type="CDD" id="cd03350">
    <property type="entry name" value="LbH_THP_succinylT"/>
    <property type="match status" value="1"/>
</dbReference>
<keyword evidence="1" id="KW-0028">Amino-acid biosynthesis</keyword>
<dbReference type="EC" id="2.3.1.89" evidence="7"/>
<proteinExistence type="predicted"/>
<dbReference type="InterPro" id="IPR050179">
    <property type="entry name" value="Trans_hexapeptide_repeat"/>
</dbReference>
<evidence type="ECO:0000259" key="8">
    <source>
        <dbReference type="Pfam" id="PF08503"/>
    </source>
</evidence>
<accession>A0A318KFH0</accession>
<evidence type="ECO:0000256" key="4">
    <source>
        <dbReference type="ARBA" id="ARBA00022915"/>
    </source>
</evidence>
<dbReference type="Pfam" id="PF08503">
    <property type="entry name" value="DapH_N"/>
    <property type="match status" value="1"/>
</dbReference>
<dbReference type="Pfam" id="PF00132">
    <property type="entry name" value="Hexapep"/>
    <property type="match status" value="1"/>
</dbReference>
<dbReference type="InterPro" id="IPR011004">
    <property type="entry name" value="Trimer_LpxA-like_sf"/>
</dbReference>
<dbReference type="NCBIfam" id="TIGR03532">
    <property type="entry name" value="DapD_Ac"/>
    <property type="match status" value="1"/>
</dbReference>
<evidence type="ECO:0000256" key="5">
    <source>
        <dbReference type="ARBA" id="ARBA00023154"/>
    </source>
</evidence>
<evidence type="ECO:0000313" key="10">
    <source>
        <dbReference type="Proteomes" id="UP000247612"/>
    </source>
</evidence>
<organism evidence="9 10">
    <name type="scientific">Dielma fastidiosa</name>
    <dbReference type="NCBI Taxonomy" id="1034346"/>
    <lineage>
        <taxon>Bacteria</taxon>
        <taxon>Bacillati</taxon>
        <taxon>Bacillota</taxon>
        <taxon>Erysipelotrichia</taxon>
        <taxon>Erysipelotrichales</taxon>
        <taxon>Erysipelotrichaceae</taxon>
        <taxon>Dielma</taxon>
    </lineage>
</organism>
<keyword evidence="3" id="KW-0677">Repeat</keyword>